<dbReference type="AlphaFoldDB" id="A0A0G3IGA4"/>
<dbReference type="Proteomes" id="UP000035050">
    <property type="component" value="Plasmid pPO70-1"/>
</dbReference>
<evidence type="ECO:0000313" key="3">
    <source>
        <dbReference type="Proteomes" id="UP000035050"/>
    </source>
</evidence>
<geneLocation type="plasmid" evidence="2 3">
    <name>pPO70-1</name>
</geneLocation>
<dbReference type="InterPro" id="IPR011990">
    <property type="entry name" value="TPR-like_helical_dom_sf"/>
</dbReference>
<name>A0A0G3IGA4_9BURK</name>
<dbReference type="Gene3D" id="1.25.40.10">
    <property type="entry name" value="Tetratricopeptide repeat domain"/>
    <property type="match status" value="1"/>
</dbReference>
<organism evidence="2 3">
    <name type="scientific">Pandoraea oxalativorans</name>
    <dbReference type="NCBI Taxonomy" id="573737"/>
    <lineage>
        <taxon>Bacteria</taxon>
        <taxon>Pseudomonadati</taxon>
        <taxon>Pseudomonadota</taxon>
        <taxon>Betaproteobacteria</taxon>
        <taxon>Burkholderiales</taxon>
        <taxon>Burkholderiaceae</taxon>
        <taxon>Pandoraea</taxon>
    </lineage>
</organism>
<evidence type="ECO:0008006" key="4">
    <source>
        <dbReference type="Google" id="ProtNLM"/>
    </source>
</evidence>
<evidence type="ECO:0000256" key="1">
    <source>
        <dbReference type="SAM" id="MobiDB-lite"/>
    </source>
</evidence>
<accession>A0A0G3IGA4</accession>
<feature type="compositionally biased region" description="Pro residues" evidence="1">
    <location>
        <begin position="431"/>
        <end position="440"/>
    </location>
</feature>
<sequence length="440" mass="46892">MATLDTVRFSDPASVGRAYRKLSALPFFEGTWDKLLHKGHKADNRRAVVTLAFYKRAMERGEDPTNVPGDHHAALTLLANNLSAMGETALNQSVAPGHEAHEATNPFSRYLGLSERHLLAALVRLAQADTHAPGSPECAKANTAAAEQFAAASLRYAGRATQPTWAALTQSTRYRSADATLASGLAHWEGQRPASAVMACLSALDTFTTLALPEPAARAREALNTIVAAVAMQDNTQALLEALAKRRATGQQFETLASLHEHAGQRTLAQTALRHAGQVYSQRGEDDAAQRCYIDAGTLDLAAISSERIAHAAPDHRRALQAYRQAIELFDKAGLPKEVERVRARAAEVEATQRASVREAAKPTPVARAEPETTGSPDAQVKRPAPQAVPDVHQALEPAPVASVEPETTGTPDARVERPTPQAAKLGAGRPLPPPGPDVG</sequence>
<keyword evidence="3" id="KW-1185">Reference proteome</keyword>
<dbReference type="EMBL" id="CP011518">
    <property type="protein sequence ID" value="AKK24881.2"/>
    <property type="molecule type" value="Genomic_DNA"/>
</dbReference>
<protein>
    <recommendedName>
        <fullName evidence="4">Tetratricopeptide repeat protein</fullName>
    </recommendedName>
</protein>
<gene>
    <name evidence="2" type="ORF">MB84_29390</name>
</gene>
<feature type="region of interest" description="Disordered" evidence="1">
    <location>
        <begin position="348"/>
        <end position="440"/>
    </location>
</feature>
<dbReference type="KEGG" id="pox:MB84_29390"/>
<proteinExistence type="predicted"/>
<reference evidence="2" key="1">
    <citation type="submission" date="2016-06" db="EMBL/GenBank/DDBJ databases">
        <title>Pandoraea oxalativorans DSM 23570 Genome Sequencing.</title>
        <authorList>
            <person name="Ee R."/>
            <person name="Lim Y.-L."/>
            <person name="Yong D."/>
            <person name="Yin W.-F."/>
            <person name="Chan K.-G."/>
        </authorList>
    </citation>
    <scope>NUCLEOTIDE SEQUENCE</scope>
    <source>
        <strain evidence="2">DSM 23570</strain>
        <plasmid evidence="2">pPO70-1</plasmid>
    </source>
</reference>
<keyword evidence="2" id="KW-0614">Plasmid</keyword>
<evidence type="ECO:0000313" key="2">
    <source>
        <dbReference type="EMBL" id="AKK24881.2"/>
    </source>
</evidence>